<feature type="region of interest" description="Disordered" evidence="17">
    <location>
        <begin position="1"/>
        <end position="31"/>
    </location>
</feature>
<dbReference type="GO" id="GO:0008270">
    <property type="term" value="F:zinc ion binding"/>
    <property type="evidence" value="ECO:0007669"/>
    <property type="project" value="UniProtKB-KW"/>
</dbReference>
<keyword evidence="2" id="KW-0645">Protease</keyword>
<dbReference type="Gene3D" id="3.30.420.10">
    <property type="entry name" value="Ribonuclease H-like superfamily/Ribonuclease H"/>
    <property type="match status" value="1"/>
</dbReference>
<dbReference type="Pfam" id="PF17917">
    <property type="entry name" value="RT_RNaseH"/>
    <property type="match status" value="1"/>
</dbReference>
<name>A0A438FE09_VITVI</name>
<gene>
    <name evidence="21" type="primary">TY3B-G_191</name>
    <name evidence="21" type="ORF">CK203_116985</name>
</gene>
<feature type="domain" description="Reverse transcriptase" evidence="19">
    <location>
        <begin position="567"/>
        <end position="746"/>
    </location>
</feature>
<dbReference type="InterPro" id="IPR001584">
    <property type="entry name" value="Integrase_cat-core"/>
</dbReference>
<dbReference type="Pfam" id="PF03732">
    <property type="entry name" value="Retrotrans_gag"/>
    <property type="match status" value="1"/>
</dbReference>
<keyword evidence="15" id="KW-0233">DNA recombination</keyword>
<evidence type="ECO:0000259" key="19">
    <source>
        <dbReference type="PROSITE" id="PS50878"/>
    </source>
</evidence>
<dbReference type="SUPFAM" id="SSF53098">
    <property type="entry name" value="Ribonuclease H-like"/>
    <property type="match status" value="1"/>
</dbReference>
<evidence type="ECO:0000256" key="16">
    <source>
        <dbReference type="PROSITE-ProRule" id="PRU00047"/>
    </source>
</evidence>
<evidence type="ECO:0000256" key="12">
    <source>
        <dbReference type="ARBA" id="ARBA00022918"/>
    </source>
</evidence>
<keyword evidence="16" id="KW-0862">Zinc</keyword>
<evidence type="ECO:0000256" key="2">
    <source>
        <dbReference type="ARBA" id="ARBA00022670"/>
    </source>
</evidence>
<keyword evidence="3" id="KW-0808">Transferase</keyword>
<dbReference type="Proteomes" id="UP000288805">
    <property type="component" value="Unassembled WGS sequence"/>
</dbReference>
<dbReference type="InterPro" id="IPR012337">
    <property type="entry name" value="RNaseH-like_sf"/>
</dbReference>
<accession>A0A438FE09</accession>
<dbReference type="GO" id="GO:0015074">
    <property type="term" value="P:DNA integration"/>
    <property type="evidence" value="ECO:0007669"/>
    <property type="project" value="UniProtKB-KW"/>
</dbReference>
<dbReference type="Pfam" id="PF17921">
    <property type="entry name" value="Integrase_H2C2"/>
    <property type="match status" value="1"/>
</dbReference>
<dbReference type="SUPFAM" id="SSF56672">
    <property type="entry name" value="DNA/RNA polymerases"/>
    <property type="match status" value="1"/>
</dbReference>
<dbReference type="CDD" id="cd09274">
    <property type="entry name" value="RNase_HI_RT_Ty3"/>
    <property type="match status" value="1"/>
</dbReference>
<keyword evidence="6" id="KW-0479">Metal-binding</keyword>
<keyword evidence="9" id="KW-0378">Hydrolase</keyword>
<dbReference type="EC" id="2.7.7.49" evidence="1"/>
<dbReference type="PROSITE" id="PS50158">
    <property type="entry name" value="ZF_CCHC"/>
    <property type="match status" value="1"/>
</dbReference>
<keyword evidence="7" id="KW-0064">Aspartyl protease</keyword>
<dbReference type="PANTHER" id="PTHR37984">
    <property type="entry name" value="PROTEIN CBG26694"/>
    <property type="match status" value="1"/>
</dbReference>
<dbReference type="InterPro" id="IPR043502">
    <property type="entry name" value="DNA/RNA_pol_sf"/>
</dbReference>
<dbReference type="InterPro" id="IPR036397">
    <property type="entry name" value="RNaseH_sf"/>
</dbReference>
<dbReference type="Gene3D" id="4.10.60.10">
    <property type="entry name" value="Zinc finger, CCHC-type"/>
    <property type="match status" value="1"/>
</dbReference>
<dbReference type="Gene3D" id="3.10.10.10">
    <property type="entry name" value="HIV Type 1 Reverse Transcriptase, subunit A, domain 1"/>
    <property type="match status" value="1"/>
</dbReference>
<comment type="caution">
    <text evidence="21">The sequence shown here is derived from an EMBL/GenBank/DDBJ whole genome shotgun (WGS) entry which is preliminary data.</text>
</comment>
<evidence type="ECO:0000256" key="3">
    <source>
        <dbReference type="ARBA" id="ARBA00022679"/>
    </source>
</evidence>
<feature type="domain" description="CCHC-type" evidence="18">
    <location>
        <begin position="266"/>
        <end position="283"/>
    </location>
</feature>
<organism evidence="21 22">
    <name type="scientific">Vitis vinifera</name>
    <name type="common">Grape</name>
    <dbReference type="NCBI Taxonomy" id="29760"/>
    <lineage>
        <taxon>Eukaryota</taxon>
        <taxon>Viridiplantae</taxon>
        <taxon>Streptophyta</taxon>
        <taxon>Embryophyta</taxon>
        <taxon>Tracheophyta</taxon>
        <taxon>Spermatophyta</taxon>
        <taxon>Magnoliopsida</taxon>
        <taxon>eudicotyledons</taxon>
        <taxon>Gunneridae</taxon>
        <taxon>Pentapetalae</taxon>
        <taxon>rosids</taxon>
        <taxon>Vitales</taxon>
        <taxon>Vitaceae</taxon>
        <taxon>Viteae</taxon>
        <taxon>Vitis</taxon>
    </lineage>
</organism>
<feature type="compositionally biased region" description="Polar residues" evidence="17">
    <location>
        <begin position="244"/>
        <end position="259"/>
    </location>
</feature>
<sequence>MPRGRDRLTTRPKRTTRSSPISHGDVTKGRPVIHPVAGSECQNVSLIQEFKALNPPSFRGGPNFLEAENWMKEIKKILDVMAVPEERRVSLASFMLRDEADNWWDMIKTTQDVTKMVWMQFEELLLSNYFPEAVRRQKRAEFIHLVQRNMTVTEYAAKFTQLSRYAPNVVADEQMRAEQFQEGLRLNIRAQVAPFMLRTYSEVVARALVIEREMEEAQRLRSKNSRFGGSEKREQDFKRLKMTHPQQQPRKQEQYSGATDSAKGPRRCYECGEVGHLRRECPKFQRLAFQPSQRQFQQMNPRIQGRQPQGEGNFRQGKPGGKPEQAQQGRFYAIGSQNAESNALVEGMLLCFSTWAHVLFDPGATHSFISASFASMLDIEFVPLHCSLCVETPMGGKVETKWVCHACVLYIGGLEVTMDLVLLDISSFDVIVGMDWLARHHAVLDCYLKKVTFQTSSGSYMSFYGDRRLTFIPLIRNLDDKWSRKDGRHYFLFNLKGEGKKMTTIDCIPMVCEFADVFPKELPCLPPHREMDFSIELYPGTDPISIAPYRMAPIELKELNIQLQELQTKGFIRPSTSPWGAPVLFVKKKDGSLRLCVDYRKLNRVTVKNKYPLPRIDDLFDQLCGACYFSKIDLRSGYHQLRVRERDIPKIAFRTRYGHYEFVVMPFGLTNAPAAFMDMMNRIYRPYLDHFVAVFVDDILIYSKSREEHGHHLHMALQTLRENQLYAKLEKCDFWLQEIQFLGHMVSQEGISVDPTKVEAVTKWERPKNVFEVRSFLGLAGYYRRFVENFSRIACPMTRLTRKGVNFDWNDRCEESFQELKRRLTTAPVLITPISGERYTVYCDASKNGLGCVLMQRGRVVAYASRQLKNHEQNYPTHDLELAAIVFALKLWRHYLYGENFEVFSDHKSLKYIFSQKDLNARQRRWLETLEDFHFTLQYHPGKANVVADALSRKAQCVLSGLVVYEWKMYDYISEFNPCFDVHDSGACFCTLIAQPTILQKVIEAQRKDTKLEGIRSRIMAGDAVEGWNIHSNGGIHFLNKLCVPNDAQVKEEVMKEAHHSRFTVHPGETKMYHDLKRQYWWQGMKRDISQFVSKCLTCQQVKVEHQKPARLLQPLPIAEWKWDHVTMDFVTGLPRTPQSKDSVWVIVDRLTKSAHFLPMRIIDSVIVLSKLYVKEIVRLHGVPLSIVSDRDPRFTSQFWQSLQKALGTEIKLSSAFHPQTDGQSERVIQILEDMLRACVMDFKGNWVEHLPLIEFAYNNSFQSSIGMAPYEALYGRPCRSPMCWMESGEASLIGPELVQETTDKIRVIRDRRISIWKKGKACSKICWAFEILQKIGEVEYKLALPPQLSGIHDVFHVSMLRKYEPDTTHVLDWQDLNLQEDVTYEEGPRQILDKKEKVLRTKTIPLVKVSWDHHGVEGATWELESDMRNKYPELFTVSGMPPPTWWIGGSHVGCHLMLGCLETLYKGAAARFAPFHLQQLGPYHLIYCLCGTVGPWVKVPKALEEDTPMWVYGVGPAPGF</sequence>
<dbReference type="InterPro" id="IPR056924">
    <property type="entry name" value="SH3_Tf2-1"/>
</dbReference>
<dbReference type="Pfam" id="PF08284">
    <property type="entry name" value="RVP_2"/>
    <property type="match status" value="1"/>
</dbReference>
<dbReference type="GO" id="GO:0006310">
    <property type="term" value="P:DNA recombination"/>
    <property type="evidence" value="ECO:0007669"/>
    <property type="project" value="UniProtKB-KW"/>
</dbReference>
<protein>
    <recommendedName>
        <fullName evidence="1">RNA-directed DNA polymerase</fullName>
        <ecNumber evidence="1">2.7.7.49</ecNumber>
    </recommendedName>
</protein>
<evidence type="ECO:0000256" key="1">
    <source>
        <dbReference type="ARBA" id="ARBA00012493"/>
    </source>
</evidence>
<dbReference type="Gene3D" id="3.10.20.370">
    <property type="match status" value="1"/>
</dbReference>
<dbReference type="InterPro" id="IPR043128">
    <property type="entry name" value="Rev_trsase/Diguanyl_cyclase"/>
</dbReference>
<dbReference type="GO" id="GO:0003887">
    <property type="term" value="F:DNA-directed DNA polymerase activity"/>
    <property type="evidence" value="ECO:0007669"/>
    <property type="project" value="UniProtKB-KW"/>
</dbReference>
<dbReference type="GO" id="GO:0006508">
    <property type="term" value="P:proteolysis"/>
    <property type="evidence" value="ECO:0007669"/>
    <property type="project" value="UniProtKB-KW"/>
</dbReference>
<dbReference type="InterPro" id="IPR001878">
    <property type="entry name" value="Znf_CCHC"/>
</dbReference>
<proteinExistence type="predicted"/>
<evidence type="ECO:0000259" key="18">
    <source>
        <dbReference type="PROSITE" id="PS50158"/>
    </source>
</evidence>
<keyword evidence="4" id="KW-0548">Nucleotidyltransferase</keyword>
<dbReference type="CDD" id="cd01647">
    <property type="entry name" value="RT_LTR"/>
    <property type="match status" value="1"/>
</dbReference>
<evidence type="ECO:0000256" key="13">
    <source>
        <dbReference type="ARBA" id="ARBA00022932"/>
    </source>
</evidence>
<evidence type="ECO:0000313" key="21">
    <source>
        <dbReference type="EMBL" id="RVW58193.1"/>
    </source>
</evidence>
<dbReference type="Gene3D" id="2.40.70.10">
    <property type="entry name" value="Acid Proteases"/>
    <property type="match status" value="1"/>
</dbReference>
<dbReference type="SUPFAM" id="SSF50630">
    <property type="entry name" value="Acid proteases"/>
    <property type="match status" value="1"/>
</dbReference>
<dbReference type="FunFam" id="3.10.20.370:FF:000001">
    <property type="entry name" value="Retrovirus-related Pol polyprotein from transposon 17.6-like protein"/>
    <property type="match status" value="1"/>
</dbReference>
<dbReference type="PROSITE" id="PS50994">
    <property type="entry name" value="INTEGRASE"/>
    <property type="match status" value="1"/>
</dbReference>
<keyword evidence="13" id="KW-0239">DNA-directed DNA polymerase</keyword>
<dbReference type="PANTHER" id="PTHR37984:SF5">
    <property type="entry name" value="PROTEIN NYNRIN-LIKE"/>
    <property type="match status" value="1"/>
</dbReference>
<evidence type="ECO:0000256" key="4">
    <source>
        <dbReference type="ARBA" id="ARBA00022695"/>
    </source>
</evidence>
<dbReference type="PROSITE" id="PS50878">
    <property type="entry name" value="RT_POL"/>
    <property type="match status" value="1"/>
</dbReference>
<evidence type="ECO:0000259" key="20">
    <source>
        <dbReference type="PROSITE" id="PS50994"/>
    </source>
</evidence>
<feature type="region of interest" description="Disordered" evidence="17">
    <location>
        <begin position="294"/>
        <end position="326"/>
    </location>
</feature>
<evidence type="ECO:0000256" key="5">
    <source>
        <dbReference type="ARBA" id="ARBA00022722"/>
    </source>
</evidence>
<reference evidence="21 22" key="1">
    <citation type="journal article" date="2018" name="PLoS Genet.">
        <title>Population sequencing reveals clonal diversity and ancestral inbreeding in the grapevine cultivar Chardonnay.</title>
        <authorList>
            <person name="Roach M.J."/>
            <person name="Johnson D.L."/>
            <person name="Bohlmann J."/>
            <person name="van Vuuren H.J."/>
            <person name="Jones S.J."/>
            <person name="Pretorius I.S."/>
            <person name="Schmidt S.A."/>
            <person name="Borneman A.R."/>
        </authorList>
    </citation>
    <scope>NUCLEOTIDE SEQUENCE [LARGE SCALE GENOMIC DNA]</scope>
    <source>
        <strain evidence="22">cv. Chardonnay</strain>
        <tissue evidence="21">Leaf</tissue>
    </source>
</reference>
<evidence type="ECO:0000256" key="6">
    <source>
        <dbReference type="ARBA" id="ARBA00022723"/>
    </source>
</evidence>
<dbReference type="InterPro" id="IPR021109">
    <property type="entry name" value="Peptidase_aspartic_dom_sf"/>
</dbReference>
<dbReference type="Gene3D" id="3.30.70.270">
    <property type="match status" value="2"/>
</dbReference>
<dbReference type="Gene3D" id="1.10.340.70">
    <property type="match status" value="1"/>
</dbReference>
<dbReference type="InterPro" id="IPR041588">
    <property type="entry name" value="Integrase_H2C2"/>
</dbReference>
<dbReference type="FunFam" id="3.30.70.270:FF:000020">
    <property type="entry name" value="Transposon Tf2-6 polyprotein-like Protein"/>
    <property type="match status" value="1"/>
</dbReference>
<dbReference type="InterPro" id="IPR050951">
    <property type="entry name" value="Retrovirus_Pol_polyprotein"/>
</dbReference>
<dbReference type="EMBL" id="QGNW01000972">
    <property type="protein sequence ID" value="RVW58193.1"/>
    <property type="molecule type" value="Genomic_DNA"/>
</dbReference>
<dbReference type="CDD" id="cd00303">
    <property type="entry name" value="retropepsin_like"/>
    <property type="match status" value="1"/>
</dbReference>
<dbReference type="Pfam" id="PF00098">
    <property type="entry name" value="zf-CCHC"/>
    <property type="match status" value="1"/>
</dbReference>
<dbReference type="InterPro" id="IPR041373">
    <property type="entry name" value="RT_RNaseH"/>
</dbReference>
<evidence type="ECO:0000256" key="7">
    <source>
        <dbReference type="ARBA" id="ARBA00022750"/>
    </source>
</evidence>
<keyword evidence="14" id="KW-0238">DNA-binding</keyword>
<dbReference type="Pfam" id="PF24626">
    <property type="entry name" value="SH3_Tf2-1"/>
    <property type="match status" value="1"/>
</dbReference>
<evidence type="ECO:0000256" key="9">
    <source>
        <dbReference type="ARBA" id="ARBA00022801"/>
    </source>
</evidence>
<keyword evidence="10" id="KW-0460">Magnesium</keyword>
<evidence type="ECO:0000256" key="11">
    <source>
        <dbReference type="ARBA" id="ARBA00022908"/>
    </source>
</evidence>
<keyword evidence="16" id="KW-0863">Zinc-finger</keyword>
<dbReference type="GO" id="GO:0004190">
    <property type="term" value="F:aspartic-type endopeptidase activity"/>
    <property type="evidence" value="ECO:0007669"/>
    <property type="project" value="UniProtKB-KW"/>
</dbReference>
<dbReference type="GO" id="GO:0004519">
    <property type="term" value="F:endonuclease activity"/>
    <property type="evidence" value="ECO:0007669"/>
    <property type="project" value="UniProtKB-KW"/>
</dbReference>
<evidence type="ECO:0000256" key="15">
    <source>
        <dbReference type="ARBA" id="ARBA00023172"/>
    </source>
</evidence>
<dbReference type="SUPFAM" id="SSF57756">
    <property type="entry name" value="Retrovirus zinc finger-like domains"/>
    <property type="match status" value="1"/>
</dbReference>
<dbReference type="Pfam" id="PF00078">
    <property type="entry name" value="RVT_1"/>
    <property type="match status" value="1"/>
</dbReference>
<keyword evidence="12" id="KW-0695">RNA-directed DNA polymerase</keyword>
<evidence type="ECO:0000256" key="10">
    <source>
        <dbReference type="ARBA" id="ARBA00022842"/>
    </source>
</evidence>
<dbReference type="InterPro" id="IPR000477">
    <property type="entry name" value="RT_dom"/>
</dbReference>
<evidence type="ECO:0000313" key="22">
    <source>
        <dbReference type="Proteomes" id="UP000288805"/>
    </source>
</evidence>
<feature type="domain" description="Integrase catalytic" evidence="20">
    <location>
        <begin position="1111"/>
        <end position="1278"/>
    </location>
</feature>
<dbReference type="InterPro" id="IPR005162">
    <property type="entry name" value="Retrotrans_gag_dom"/>
</dbReference>
<keyword evidence="8" id="KW-0255">Endonuclease</keyword>
<dbReference type="GO" id="GO:0003964">
    <property type="term" value="F:RNA-directed DNA polymerase activity"/>
    <property type="evidence" value="ECO:0007669"/>
    <property type="project" value="UniProtKB-KW"/>
</dbReference>
<evidence type="ECO:0000256" key="14">
    <source>
        <dbReference type="ARBA" id="ARBA00023125"/>
    </source>
</evidence>
<evidence type="ECO:0000256" key="17">
    <source>
        <dbReference type="SAM" id="MobiDB-lite"/>
    </source>
</evidence>
<keyword evidence="11" id="KW-0229">DNA integration</keyword>
<dbReference type="SMART" id="SM00343">
    <property type="entry name" value="ZnF_C2HC"/>
    <property type="match status" value="1"/>
</dbReference>
<dbReference type="GO" id="GO:0003677">
    <property type="term" value="F:DNA binding"/>
    <property type="evidence" value="ECO:0007669"/>
    <property type="project" value="UniProtKB-KW"/>
</dbReference>
<evidence type="ECO:0000256" key="8">
    <source>
        <dbReference type="ARBA" id="ARBA00022759"/>
    </source>
</evidence>
<keyword evidence="5" id="KW-0540">Nuclease</keyword>
<feature type="region of interest" description="Disordered" evidence="17">
    <location>
        <begin position="239"/>
        <end position="265"/>
    </location>
</feature>
<dbReference type="InterPro" id="IPR036875">
    <property type="entry name" value="Znf_CCHC_sf"/>
</dbReference>